<comment type="similarity">
    <text evidence="1">Belongs to the short-chain dehydrogenases/reductases (SDR) family.</text>
</comment>
<dbReference type="Proteomes" id="UP000612349">
    <property type="component" value="Unassembled WGS sequence"/>
</dbReference>
<dbReference type="FunFam" id="3.40.50.720:FF:000084">
    <property type="entry name" value="Short-chain dehydrogenase reductase"/>
    <property type="match status" value="1"/>
</dbReference>
<dbReference type="PRINTS" id="PR00081">
    <property type="entry name" value="GDHRDH"/>
</dbReference>
<protein>
    <submittedName>
        <fullName evidence="5">Short chain dehydrogenase</fullName>
    </submittedName>
</protein>
<organism evidence="5 6">
    <name type="scientific">Croceicoccus mobilis</name>
    <dbReference type="NCBI Taxonomy" id="1703339"/>
    <lineage>
        <taxon>Bacteria</taxon>
        <taxon>Pseudomonadati</taxon>
        <taxon>Pseudomonadota</taxon>
        <taxon>Alphaproteobacteria</taxon>
        <taxon>Sphingomonadales</taxon>
        <taxon>Erythrobacteraceae</taxon>
        <taxon>Croceicoccus</taxon>
    </lineage>
</organism>
<accession>A0A917DTI9</accession>
<evidence type="ECO:0000256" key="1">
    <source>
        <dbReference type="ARBA" id="ARBA00006484"/>
    </source>
</evidence>
<evidence type="ECO:0000256" key="3">
    <source>
        <dbReference type="ARBA" id="ARBA00023027"/>
    </source>
</evidence>
<evidence type="ECO:0000313" key="5">
    <source>
        <dbReference type="EMBL" id="GGD67510.1"/>
    </source>
</evidence>
<dbReference type="PANTHER" id="PTHR24321:SF8">
    <property type="entry name" value="ESTRADIOL 17-BETA-DEHYDROGENASE 8-RELATED"/>
    <property type="match status" value="1"/>
</dbReference>
<dbReference type="Pfam" id="PF13561">
    <property type="entry name" value="adh_short_C2"/>
    <property type="match status" value="1"/>
</dbReference>
<evidence type="ECO:0000259" key="4">
    <source>
        <dbReference type="SMART" id="SM00822"/>
    </source>
</evidence>
<sequence>MGDFDFTGKSALVTGAASGIGAACARALAARGAAHLLLVDRDAAALEAMDLACDTTLVSGDVSDPELWSDLSATIDLAVINAGVAGGPSPIATGDFAEWRRIMGVNLDGAFLSLSFAMRSMTGGGVAVITSSLSALRPYPGTAAYGASKAALIQLMKIAAAEGAEAGIRVNAIAPGPVDTAMWGDDAARAEMMAGVAAGTPLNRVASAEEIAGSVLYLLSDMAANATGTVLVSDGGSLIG</sequence>
<dbReference type="RefSeq" id="WP_066771136.1">
    <property type="nucleotide sequence ID" value="NZ_BMIP01000003.1"/>
</dbReference>
<feature type="domain" description="Ketoreductase" evidence="4">
    <location>
        <begin position="9"/>
        <end position="186"/>
    </location>
</feature>
<dbReference type="InterPro" id="IPR020904">
    <property type="entry name" value="Sc_DH/Rdtase_CS"/>
</dbReference>
<proteinExistence type="inferred from homology"/>
<reference evidence="5" key="1">
    <citation type="journal article" date="2014" name="Int. J. Syst. Evol. Microbiol.">
        <title>Complete genome sequence of Corynebacterium casei LMG S-19264T (=DSM 44701T), isolated from a smear-ripened cheese.</title>
        <authorList>
            <consortium name="US DOE Joint Genome Institute (JGI-PGF)"/>
            <person name="Walter F."/>
            <person name="Albersmeier A."/>
            <person name="Kalinowski J."/>
            <person name="Ruckert C."/>
        </authorList>
    </citation>
    <scope>NUCLEOTIDE SEQUENCE</scope>
    <source>
        <strain evidence="5">CGMCC 1.15360</strain>
    </source>
</reference>
<dbReference type="SUPFAM" id="SSF51735">
    <property type="entry name" value="NAD(P)-binding Rossmann-fold domains"/>
    <property type="match status" value="1"/>
</dbReference>
<dbReference type="CDD" id="cd05233">
    <property type="entry name" value="SDR_c"/>
    <property type="match status" value="1"/>
</dbReference>
<dbReference type="PANTHER" id="PTHR24321">
    <property type="entry name" value="DEHYDROGENASES, SHORT CHAIN"/>
    <property type="match status" value="1"/>
</dbReference>
<dbReference type="InterPro" id="IPR057326">
    <property type="entry name" value="KR_dom"/>
</dbReference>
<reference evidence="5" key="2">
    <citation type="submission" date="2020-09" db="EMBL/GenBank/DDBJ databases">
        <authorList>
            <person name="Sun Q."/>
            <person name="Zhou Y."/>
        </authorList>
    </citation>
    <scope>NUCLEOTIDE SEQUENCE</scope>
    <source>
        <strain evidence="5">CGMCC 1.15360</strain>
    </source>
</reference>
<evidence type="ECO:0000256" key="2">
    <source>
        <dbReference type="ARBA" id="ARBA00023002"/>
    </source>
</evidence>
<dbReference type="SMART" id="SM00822">
    <property type="entry name" value="PKS_KR"/>
    <property type="match status" value="1"/>
</dbReference>
<keyword evidence="3" id="KW-0520">NAD</keyword>
<dbReference type="OrthoDB" id="9779623at2"/>
<evidence type="ECO:0000313" key="6">
    <source>
        <dbReference type="Proteomes" id="UP000612349"/>
    </source>
</evidence>
<dbReference type="GO" id="GO:0016491">
    <property type="term" value="F:oxidoreductase activity"/>
    <property type="evidence" value="ECO:0007669"/>
    <property type="project" value="UniProtKB-KW"/>
</dbReference>
<gene>
    <name evidence="5" type="ORF">GCM10010990_16240</name>
</gene>
<dbReference type="InterPro" id="IPR036291">
    <property type="entry name" value="NAD(P)-bd_dom_sf"/>
</dbReference>
<comment type="caution">
    <text evidence="5">The sequence shown here is derived from an EMBL/GenBank/DDBJ whole genome shotgun (WGS) entry which is preliminary data.</text>
</comment>
<dbReference type="AlphaFoldDB" id="A0A917DTI9"/>
<dbReference type="Gene3D" id="3.40.50.720">
    <property type="entry name" value="NAD(P)-binding Rossmann-like Domain"/>
    <property type="match status" value="1"/>
</dbReference>
<keyword evidence="6" id="KW-1185">Reference proteome</keyword>
<dbReference type="EMBL" id="BMIP01000003">
    <property type="protein sequence ID" value="GGD67510.1"/>
    <property type="molecule type" value="Genomic_DNA"/>
</dbReference>
<keyword evidence="2" id="KW-0560">Oxidoreductase</keyword>
<dbReference type="PROSITE" id="PS00061">
    <property type="entry name" value="ADH_SHORT"/>
    <property type="match status" value="1"/>
</dbReference>
<dbReference type="InterPro" id="IPR002347">
    <property type="entry name" value="SDR_fam"/>
</dbReference>
<name>A0A917DTI9_9SPHN</name>